<reference evidence="2 3" key="1">
    <citation type="journal article" date="2023" name="Hortic Res">
        <title>Pangenome of water caltrop reveals structural variations and asymmetric subgenome divergence after allopolyploidization.</title>
        <authorList>
            <person name="Zhang X."/>
            <person name="Chen Y."/>
            <person name="Wang L."/>
            <person name="Yuan Y."/>
            <person name="Fang M."/>
            <person name="Shi L."/>
            <person name="Lu R."/>
            <person name="Comes H.P."/>
            <person name="Ma Y."/>
            <person name="Chen Y."/>
            <person name="Huang G."/>
            <person name="Zhou Y."/>
            <person name="Zheng Z."/>
            <person name="Qiu Y."/>
        </authorList>
    </citation>
    <scope>NUCLEOTIDE SEQUENCE [LARGE SCALE GENOMIC DNA]</scope>
    <source>
        <strain evidence="2">F231</strain>
    </source>
</reference>
<accession>A0AAN7L2S5</accession>
<evidence type="ECO:0000256" key="1">
    <source>
        <dbReference type="SAM" id="Phobius"/>
    </source>
</evidence>
<gene>
    <name evidence="2" type="ORF">SAY86_005057</name>
</gene>
<feature type="transmembrane region" description="Helical" evidence="1">
    <location>
        <begin position="39"/>
        <end position="59"/>
    </location>
</feature>
<name>A0AAN7L2S5_TRANT</name>
<proteinExistence type="predicted"/>
<organism evidence="2 3">
    <name type="scientific">Trapa natans</name>
    <name type="common">Water chestnut</name>
    <dbReference type="NCBI Taxonomy" id="22666"/>
    <lineage>
        <taxon>Eukaryota</taxon>
        <taxon>Viridiplantae</taxon>
        <taxon>Streptophyta</taxon>
        <taxon>Embryophyta</taxon>
        <taxon>Tracheophyta</taxon>
        <taxon>Spermatophyta</taxon>
        <taxon>Magnoliopsida</taxon>
        <taxon>eudicotyledons</taxon>
        <taxon>Gunneridae</taxon>
        <taxon>Pentapetalae</taxon>
        <taxon>rosids</taxon>
        <taxon>malvids</taxon>
        <taxon>Myrtales</taxon>
        <taxon>Lythraceae</taxon>
        <taxon>Trapa</taxon>
    </lineage>
</organism>
<feature type="transmembrane region" description="Helical" evidence="1">
    <location>
        <begin position="6"/>
        <end position="27"/>
    </location>
</feature>
<keyword evidence="1" id="KW-0472">Membrane</keyword>
<dbReference type="Proteomes" id="UP001346149">
    <property type="component" value="Unassembled WGS sequence"/>
</dbReference>
<dbReference type="EMBL" id="JAXQNO010000018">
    <property type="protein sequence ID" value="KAK4776369.1"/>
    <property type="molecule type" value="Genomic_DNA"/>
</dbReference>
<keyword evidence="1" id="KW-0812">Transmembrane</keyword>
<evidence type="ECO:0000313" key="3">
    <source>
        <dbReference type="Proteomes" id="UP001346149"/>
    </source>
</evidence>
<sequence>MNSLIRVYVCVYSSIILFAFPLCFLAIMFSPICFMLQRLLLFALIFFRNNRINAMKYFWFLSLKLSSTGSSEMADEMQYLSNIEIVSYIISIVYFRSMISVFHVSCIFYCMLRFSSYIFLMNFIQL</sequence>
<keyword evidence="1" id="KW-1133">Transmembrane helix</keyword>
<feature type="transmembrane region" description="Helical" evidence="1">
    <location>
        <begin position="102"/>
        <end position="124"/>
    </location>
</feature>
<evidence type="ECO:0000313" key="2">
    <source>
        <dbReference type="EMBL" id="KAK4776369.1"/>
    </source>
</evidence>
<dbReference type="AlphaFoldDB" id="A0AAN7L2S5"/>
<protein>
    <submittedName>
        <fullName evidence="2">Uncharacterized protein</fullName>
    </submittedName>
</protein>
<keyword evidence="3" id="KW-1185">Reference proteome</keyword>
<comment type="caution">
    <text evidence="2">The sequence shown here is derived from an EMBL/GenBank/DDBJ whole genome shotgun (WGS) entry which is preliminary data.</text>
</comment>